<dbReference type="Bgee" id="ENSAMXG00000030219">
    <property type="expression patterns" value="Expressed in camera-type eye and 6 other cell types or tissues"/>
</dbReference>
<dbReference type="AlphaFoldDB" id="A0A3B1ISS0"/>
<reference evidence="3" key="2">
    <citation type="journal article" date="2014" name="Nat. Commun.">
        <title>The cavefish genome reveals candidate genes for eye loss.</title>
        <authorList>
            <person name="McGaugh S.E."/>
            <person name="Gross J.B."/>
            <person name="Aken B."/>
            <person name="Blin M."/>
            <person name="Borowsky R."/>
            <person name="Chalopin D."/>
            <person name="Hinaux H."/>
            <person name="Jeffery W.R."/>
            <person name="Keene A."/>
            <person name="Ma L."/>
            <person name="Minx P."/>
            <person name="Murphy D."/>
            <person name="O'Quin K.E."/>
            <person name="Retaux S."/>
            <person name="Rohner N."/>
            <person name="Searle S.M."/>
            <person name="Stahl B.A."/>
            <person name="Tabin C."/>
            <person name="Volff J.N."/>
            <person name="Yoshizawa M."/>
            <person name="Warren W.C."/>
        </authorList>
    </citation>
    <scope>NUCLEOTIDE SEQUENCE [LARGE SCALE GENOMIC DNA]</scope>
    <source>
        <strain evidence="3">female</strain>
    </source>
</reference>
<dbReference type="PROSITE" id="PS51257">
    <property type="entry name" value="PROKAR_LIPOPROTEIN"/>
    <property type="match status" value="1"/>
</dbReference>
<protein>
    <submittedName>
        <fullName evidence="2">Uncharacterized protein</fullName>
    </submittedName>
</protein>
<dbReference type="Proteomes" id="UP000018467">
    <property type="component" value="Unassembled WGS sequence"/>
</dbReference>
<evidence type="ECO:0000313" key="2">
    <source>
        <dbReference type="Ensembl" id="ENSAMXP00000033052.1"/>
    </source>
</evidence>
<dbReference type="InParanoid" id="A0A3B1ISS0"/>
<organism evidence="2 3">
    <name type="scientific">Astyanax mexicanus</name>
    <name type="common">Blind cave fish</name>
    <name type="synonym">Astyanax fasciatus mexicanus</name>
    <dbReference type="NCBI Taxonomy" id="7994"/>
    <lineage>
        <taxon>Eukaryota</taxon>
        <taxon>Metazoa</taxon>
        <taxon>Chordata</taxon>
        <taxon>Craniata</taxon>
        <taxon>Vertebrata</taxon>
        <taxon>Euteleostomi</taxon>
        <taxon>Actinopterygii</taxon>
        <taxon>Neopterygii</taxon>
        <taxon>Teleostei</taxon>
        <taxon>Ostariophysi</taxon>
        <taxon>Characiformes</taxon>
        <taxon>Characoidei</taxon>
        <taxon>Acestrorhamphidae</taxon>
        <taxon>Acestrorhamphinae</taxon>
        <taxon>Astyanax</taxon>
    </lineage>
</organism>
<reference evidence="2" key="3">
    <citation type="submission" date="2025-08" db="UniProtKB">
        <authorList>
            <consortium name="Ensembl"/>
        </authorList>
    </citation>
    <scope>IDENTIFICATION</scope>
</reference>
<evidence type="ECO:0000256" key="1">
    <source>
        <dbReference type="SAM" id="MobiDB-lite"/>
    </source>
</evidence>
<reference evidence="2" key="4">
    <citation type="submission" date="2025-09" db="UniProtKB">
        <authorList>
            <consortium name="Ensembl"/>
        </authorList>
    </citation>
    <scope>IDENTIFICATION</scope>
</reference>
<sequence length="67" mass="7550">MRLRPSWPRLLGRLRQNCLNPGGGGCSEPRSCTAFQPGRQTLIQVGQQSETLSQKKKKKSDLSRRPE</sequence>
<evidence type="ECO:0000313" key="3">
    <source>
        <dbReference type="Proteomes" id="UP000018467"/>
    </source>
</evidence>
<keyword evidence="3" id="KW-1185">Reference proteome</keyword>
<dbReference type="Ensembl" id="ENSAMXT00000050922.1">
    <property type="protein sequence ID" value="ENSAMXP00000033052.1"/>
    <property type="gene ID" value="ENSAMXG00000030219.1"/>
</dbReference>
<proteinExistence type="predicted"/>
<reference evidence="3" key="1">
    <citation type="submission" date="2013-03" db="EMBL/GenBank/DDBJ databases">
        <authorList>
            <person name="Jeffery W."/>
            <person name="Warren W."/>
            <person name="Wilson R.K."/>
        </authorList>
    </citation>
    <scope>NUCLEOTIDE SEQUENCE</scope>
    <source>
        <strain evidence="3">female</strain>
    </source>
</reference>
<accession>A0A3B1ISS0</accession>
<feature type="region of interest" description="Disordered" evidence="1">
    <location>
        <begin position="44"/>
        <end position="67"/>
    </location>
</feature>
<name>A0A3B1ISS0_ASTMX</name>